<dbReference type="AlphaFoldDB" id="A0A2T5LXA8"/>
<dbReference type="RefSeq" id="XP_040752265.1">
    <property type="nucleotide sequence ID" value="XM_040892663.1"/>
</dbReference>
<name>A0A2T5LXA8_9EURO</name>
<feature type="region of interest" description="Disordered" evidence="1">
    <location>
        <begin position="1"/>
        <end position="74"/>
    </location>
</feature>
<proteinExistence type="predicted"/>
<reference evidence="2 3" key="1">
    <citation type="journal article" date="2018" name="Proc. Natl. Acad. Sci. U.S.A.">
        <title>Linking secondary metabolites to gene clusters through genome sequencing of six diverse Aspergillus species.</title>
        <authorList>
            <person name="Kaerboelling I."/>
            <person name="Vesth T.C."/>
            <person name="Frisvad J.C."/>
            <person name="Nybo J.L."/>
            <person name="Theobald S."/>
            <person name="Kuo A."/>
            <person name="Bowyer P."/>
            <person name="Matsuda Y."/>
            <person name="Mondo S."/>
            <person name="Lyhne E.K."/>
            <person name="Kogle M.E."/>
            <person name="Clum A."/>
            <person name="Lipzen A."/>
            <person name="Salamov A."/>
            <person name="Ngan C.Y."/>
            <person name="Daum C."/>
            <person name="Chiniquy J."/>
            <person name="Barry K."/>
            <person name="LaButti K."/>
            <person name="Haridas S."/>
            <person name="Simmons B.A."/>
            <person name="Magnuson J.K."/>
            <person name="Mortensen U.H."/>
            <person name="Larsen T.O."/>
            <person name="Grigoriev I.V."/>
            <person name="Baker S.E."/>
            <person name="Andersen M.R."/>
        </authorList>
    </citation>
    <scope>NUCLEOTIDE SEQUENCE [LARGE SCALE GENOMIC DNA]</scope>
    <source>
        <strain evidence="2 3">IBT 24754</strain>
    </source>
</reference>
<dbReference type="VEuPathDB" id="FungiDB:P175DRAFT_0235835"/>
<gene>
    <name evidence="2" type="ORF">P175DRAFT_0235835</name>
</gene>
<dbReference type="Proteomes" id="UP000244073">
    <property type="component" value="Unassembled WGS sequence"/>
</dbReference>
<feature type="compositionally biased region" description="Basic and acidic residues" evidence="1">
    <location>
        <begin position="7"/>
        <end position="17"/>
    </location>
</feature>
<evidence type="ECO:0000313" key="3">
    <source>
        <dbReference type="Proteomes" id="UP000244073"/>
    </source>
</evidence>
<sequence>MLAEEGEDRKSELDNWKQMEGIEPECEASKRKQKTRKEKENSVEISGETRLTMRKDERREEEKKKKRLKGNEPR</sequence>
<feature type="compositionally biased region" description="Basic and acidic residues" evidence="1">
    <location>
        <begin position="51"/>
        <end position="74"/>
    </location>
</feature>
<evidence type="ECO:0000313" key="2">
    <source>
        <dbReference type="EMBL" id="PTU20873.1"/>
    </source>
</evidence>
<organism evidence="2 3">
    <name type="scientific">Aspergillus ochraceoroseus IBT 24754</name>
    <dbReference type="NCBI Taxonomy" id="1392256"/>
    <lineage>
        <taxon>Eukaryota</taxon>
        <taxon>Fungi</taxon>
        <taxon>Dikarya</taxon>
        <taxon>Ascomycota</taxon>
        <taxon>Pezizomycotina</taxon>
        <taxon>Eurotiomycetes</taxon>
        <taxon>Eurotiomycetidae</taxon>
        <taxon>Eurotiales</taxon>
        <taxon>Aspergillaceae</taxon>
        <taxon>Aspergillus</taxon>
        <taxon>Aspergillus subgen. Nidulantes</taxon>
    </lineage>
</organism>
<comment type="caution">
    <text evidence="2">The sequence shown here is derived from an EMBL/GenBank/DDBJ whole genome shotgun (WGS) entry which is preliminary data.</text>
</comment>
<dbReference type="EMBL" id="MSFN02000004">
    <property type="protein sequence ID" value="PTU20873.1"/>
    <property type="molecule type" value="Genomic_DNA"/>
</dbReference>
<dbReference type="GeneID" id="63809545"/>
<evidence type="ECO:0000256" key="1">
    <source>
        <dbReference type="SAM" id="MobiDB-lite"/>
    </source>
</evidence>
<protein>
    <submittedName>
        <fullName evidence="2">Uncharacterized protein</fullName>
    </submittedName>
</protein>
<accession>A0A2T5LXA8</accession>